<evidence type="ECO:0000256" key="1">
    <source>
        <dbReference type="SAM" id="MobiDB-lite"/>
    </source>
</evidence>
<feature type="compositionally biased region" description="Low complexity" evidence="1">
    <location>
        <begin position="39"/>
        <end position="50"/>
    </location>
</feature>
<dbReference type="EMBL" id="JH921444">
    <property type="protein sequence ID" value="EKD14724.1"/>
    <property type="molecule type" value="Genomic_DNA"/>
</dbReference>
<dbReference type="Proteomes" id="UP000006753">
    <property type="component" value="Unassembled WGS sequence"/>
</dbReference>
<proteinExistence type="predicted"/>
<dbReference type="KEGG" id="mbe:MBM_06935"/>
<evidence type="ECO:0000313" key="3">
    <source>
        <dbReference type="Proteomes" id="UP000006753"/>
    </source>
</evidence>
<dbReference type="AlphaFoldDB" id="K1XQ91"/>
<feature type="compositionally biased region" description="Low complexity" evidence="1">
    <location>
        <begin position="8"/>
        <end position="25"/>
    </location>
</feature>
<feature type="region of interest" description="Disordered" evidence="1">
    <location>
        <begin position="1"/>
        <end position="82"/>
    </location>
</feature>
<keyword evidence="3" id="KW-1185">Reference proteome</keyword>
<dbReference type="GeneID" id="18762870"/>
<accession>K1XQ91</accession>
<name>K1XQ91_MARBU</name>
<reference evidence="2 3" key="1">
    <citation type="journal article" date="2012" name="BMC Genomics">
        <title>Sequencing the genome of Marssonina brunnea reveals fungus-poplar co-evolution.</title>
        <authorList>
            <person name="Zhu S."/>
            <person name="Cao Y.-Z."/>
            <person name="Jiang C."/>
            <person name="Tan B.-Y."/>
            <person name="Wang Z."/>
            <person name="Feng S."/>
            <person name="Zhang L."/>
            <person name="Su X.-H."/>
            <person name="Brejova B."/>
            <person name="Vinar T."/>
            <person name="Xu M."/>
            <person name="Wang M.-X."/>
            <person name="Zhang S.-G."/>
            <person name="Huang M.-R."/>
            <person name="Wu R."/>
            <person name="Zhou Y."/>
        </authorList>
    </citation>
    <scope>NUCLEOTIDE SEQUENCE [LARGE SCALE GENOMIC DNA]</scope>
    <source>
        <strain evidence="2 3">MB_m1</strain>
    </source>
</reference>
<gene>
    <name evidence="2" type="ORF">MBM_06935</name>
</gene>
<dbReference type="InParanoid" id="K1XQ91"/>
<sequence>MSSPPYKSYSHLTSSSSPSCAQSQQHYDNDNSNTTHDQPSSPTTTLSSYTREMHLHTKRQMEAASRSARRRSGNAHGVGSADRVGWTGVDWAVYTGE</sequence>
<protein>
    <submittedName>
        <fullName evidence="2">Uncharacterized protein</fullName>
    </submittedName>
</protein>
<feature type="compositionally biased region" description="Basic and acidic residues" evidence="1">
    <location>
        <begin position="51"/>
        <end position="61"/>
    </location>
</feature>
<evidence type="ECO:0000313" key="2">
    <source>
        <dbReference type="EMBL" id="EKD14724.1"/>
    </source>
</evidence>
<dbReference type="HOGENOM" id="CLU_2347129_0_0_1"/>
<organism evidence="2 3">
    <name type="scientific">Marssonina brunnea f. sp. multigermtubi (strain MB_m1)</name>
    <name type="common">Marssonina leaf spot fungus</name>
    <dbReference type="NCBI Taxonomy" id="1072389"/>
    <lineage>
        <taxon>Eukaryota</taxon>
        <taxon>Fungi</taxon>
        <taxon>Dikarya</taxon>
        <taxon>Ascomycota</taxon>
        <taxon>Pezizomycotina</taxon>
        <taxon>Leotiomycetes</taxon>
        <taxon>Helotiales</taxon>
        <taxon>Drepanopezizaceae</taxon>
        <taxon>Drepanopeziza</taxon>
    </lineage>
</organism>